<evidence type="ECO:0000259" key="5">
    <source>
        <dbReference type="SMART" id="SM00858"/>
    </source>
</evidence>
<dbReference type="GO" id="GO:0044780">
    <property type="term" value="P:bacterial-type flagellum assembly"/>
    <property type="evidence" value="ECO:0007669"/>
    <property type="project" value="InterPro"/>
</dbReference>
<feature type="signal peptide" evidence="4">
    <location>
        <begin position="1"/>
        <end position="19"/>
    </location>
</feature>
<dbReference type="RefSeq" id="WP_149138702.1">
    <property type="nucleotide sequence ID" value="NZ_CAJPVH010000016.1"/>
</dbReference>
<evidence type="ECO:0000313" key="6">
    <source>
        <dbReference type="EMBL" id="URF07295.1"/>
    </source>
</evidence>
<dbReference type="InterPro" id="IPR041231">
    <property type="entry name" value="FlgA_N"/>
</dbReference>
<keyword evidence="4" id="KW-1005">Bacterial flagellum biogenesis</keyword>
<dbReference type="Pfam" id="PF13144">
    <property type="entry name" value="ChapFlgA"/>
    <property type="match status" value="1"/>
</dbReference>
<feature type="domain" description="SAF" evidence="5">
    <location>
        <begin position="121"/>
        <end position="183"/>
    </location>
</feature>
<organism evidence="6 7">
    <name type="scientific">Cupriavidus campinensis</name>
    <dbReference type="NCBI Taxonomy" id="151783"/>
    <lineage>
        <taxon>Bacteria</taxon>
        <taxon>Pseudomonadati</taxon>
        <taxon>Pseudomonadota</taxon>
        <taxon>Betaproteobacteria</taxon>
        <taxon>Burkholderiales</taxon>
        <taxon>Burkholderiaceae</taxon>
        <taxon>Cupriavidus</taxon>
    </lineage>
</organism>
<evidence type="ECO:0000256" key="2">
    <source>
        <dbReference type="ARBA" id="ARBA00022729"/>
    </source>
</evidence>
<dbReference type="CDD" id="cd11614">
    <property type="entry name" value="SAF_CpaB_FlgA_like"/>
    <property type="match status" value="1"/>
</dbReference>
<dbReference type="SMART" id="SM00858">
    <property type="entry name" value="SAF"/>
    <property type="match status" value="1"/>
</dbReference>
<dbReference type="Gene3D" id="2.30.30.760">
    <property type="match status" value="1"/>
</dbReference>
<dbReference type="GO" id="GO:0042597">
    <property type="term" value="C:periplasmic space"/>
    <property type="evidence" value="ECO:0007669"/>
    <property type="project" value="UniProtKB-SubCell"/>
</dbReference>
<reference evidence="6" key="2">
    <citation type="submission" date="2022-05" db="EMBL/GenBank/DDBJ databases">
        <authorList>
            <person name="Kunte H.-J."/>
        </authorList>
    </citation>
    <scope>NUCLEOTIDE SEQUENCE</scope>
    <source>
        <strain evidence="6">G5</strain>
    </source>
</reference>
<keyword evidence="6" id="KW-0966">Cell projection</keyword>
<keyword evidence="6" id="KW-0969">Cilium</keyword>
<evidence type="ECO:0000313" key="7">
    <source>
        <dbReference type="Proteomes" id="UP001056132"/>
    </source>
</evidence>
<feature type="chain" id="PRO_5041776742" description="Flagella basal body P-ring formation protein FlgA" evidence="4">
    <location>
        <begin position="20"/>
        <end position="245"/>
    </location>
</feature>
<protein>
    <recommendedName>
        <fullName evidence="4">Flagella basal body P-ring formation protein FlgA</fullName>
    </recommendedName>
</protein>
<keyword evidence="3 4" id="KW-0574">Periplasm</keyword>
<dbReference type="InterPro" id="IPR013974">
    <property type="entry name" value="SAF"/>
</dbReference>
<comment type="function">
    <text evidence="4">Involved in the assembly process of the P-ring formation. It may associate with FlgF on the rod constituting a structure essential for the P-ring assembly or may act as a modulator protein for the P-ring assembly.</text>
</comment>
<comment type="similarity">
    <text evidence="4">Belongs to the FlgA family.</text>
</comment>
<dbReference type="NCBIfam" id="TIGR03170">
    <property type="entry name" value="flgA_cterm"/>
    <property type="match status" value="1"/>
</dbReference>
<accession>A0AAE9I6C0</accession>
<dbReference type="KEGG" id="ccam:M5D45_18975"/>
<dbReference type="PANTHER" id="PTHR36307:SF1">
    <property type="entry name" value="FLAGELLA BASAL BODY P-RING FORMATION PROTEIN FLGA"/>
    <property type="match status" value="1"/>
</dbReference>
<dbReference type="Gene3D" id="3.90.1210.10">
    <property type="entry name" value="Antifreeze-like/N-acetylneuraminic acid synthase C-terminal domain"/>
    <property type="match status" value="1"/>
</dbReference>
<dbReference type="PANTHER" id="PTHR36307">
    <property type="entry name" value="FLAGELLA BASAL BODY P-RING FORMATION PROTEIN FLGA"/>
    <property type="match status" value="1"/>
</dbReference>
<proteinExistence type="inferred from homology"/>
<name>A0AAE9I6C0_9BURK</name>
<evidence type="ECO:0000256" key="1">
    <source>
        <dbReference type="ARBA" id="ARBA00004418"/>
    </source>
</evidence>
<dbReference type="AlphaFoldDB" id="A0AAE9I6C0"/>
<keyword evidence="6" id="KW-0282">Flagellum</keyword>
<dbReference type="EMBL" id="CP097331">
    <property type="protein sequence ID" value="URF07295.1"/>
    <property type="molecule type" value="Genomic_DNA"/>
</dbReference>
<dbReference type="Proteomes" id="UP001056132">
    <property type="component" value="Chromosome 2"/>
</dbReference>
<keyword evidence="2 4" id="KW-0732">Signal</keyword>
<reference evidence="6" key="1">
    <citation type="journal article" date="2022" name="Microbiol. Resour. Announc.">
        <title>Genome Sequence of Cupriavidus campinensis Strain G5, a Member of a Bacterial Consortium Capable of Polyethylene Degradation.</title>
        <authorList>
            <person name="Schneider B."/>
            <person name="Pfeiffer F."/>
            <person name="Dyall-Smith M."/>
            <person name="Kunte H.J."/>
        </authorList>
    </citation>
    <scope>NUCLEOTIDE SEQUENCE</scope>
    <source>
        <strain evidence="6">G5</strain>
    </source>
</reference>
<gene>
    <name evidence="6" type="primary">flgA</name>
    <name evidence="6" type="ORF">M5D45_18975</name>
</gene>
<dbReference type="InterPro" id="IPR039246">
    <property type="entry name" value="Flagellar_FlgA"/>
</dbReference>
<evidence type="ECO:0000256" key="3">
    <source>
        <dbReference type="ARBA" id="ARBA00022764"/>
    </source>
</evidence>
<dbReference type="InterPro" id="IPR017585">
    <property type="entry name" value="SAF_FlgA"/>
</dbReference>
<dbReference type="Pfam" id="PF17656">
    <property type="entry name" value="ChapFlgA_N"/>
    <property type="match status" value="1"/>
</dbReference>
<sequence>MNLTRQAAGLMALAGFALAQPSVAAPAQVTPVAMPSAATPFADDPVRVVVEQFLLRQATGLPGKVSVQVVPPSGGRAPDCQNPEPFLPSGAAPWGRVAVGVRCGGDRPWTRYVQARVSVLTDYYVAARAMAPGETISAADLEVRQGDLAALPRAVVTDPAQVAGAVAANRIAAGSPMRTDLLKKSIAVKSGQTVNVTVEGDSFQLTSEGKVLADAATGNSVQVRLRNGQVVSGLVRSGDTVVLQQ</sequence>
<comment type="subcellular location">
    <subcellularLocation>
        <location evidence="1 4">Periplasm</location>
    </subcellularLocation>
</comment>
<evidence type="ECO:0000256" key="4">
    <source>
        <dbReference type="RuleBase" id="RU362063"/>
    </source>
</evidence>